<organism evidence="5 6">
    <name type="scientific">Sphaerotilus microaerophilus</name>
    <dbReference type="NCBI Taxonomy" id="2914710"/>
    <lineage>
        <taxon>Bacteria</taxon>
        <taxon>Pseudomonadati</taxon>
        <taxon>Pseudomonadota</taxon>
        <taxon>Betaproteobacteria</taxon>
        <taxon>Burkholderiales</taxon>
        <taxon>Sphaerotilaceae</taxon>
        <taxon>Sphaerotilus</taxon>
    </lineage>
</organism>
<protein>
    <recommendedName>
        <fullName evidence="1">diguanylate cyclase</fullName>
        <ecNumber evidence="1">2.7.7.65</ecNumber>
    </recommendedName>
</protein>
<feature type="transmembrane region" description="Helical" evidence="3">
    <location>
        <begin position="204"/>
        <end position="224"/>
    </location>
</feature>
<feature type="domain" description="GGDEF" evidence="4">
    <location>
        <begin position="264"/>
        <end position="397"/>
    </location>
</feature>
<dbReference type="PANTHER" id="PTHR45138:SF9">
    <property type="entry name" value="DIGUANYLATE CYCLASE DGCM-RELATED"/>
    <property type="match status" value="1"/>
</dbReference>
<feature type="transmembrane region" description="Helical" evidence="3">
    <location>
        <begin position="158"/>
        <end position="178"/>
    </location>
</feature>
<evidence type="ECO:0000259" key="4">
    <source>
        <dbReference type="PROSITE" id="PS50887"/>
    </source>
</evidence>
<dbReference type="SMART" id="SM00267">
    <property type="entry name" value="GGDEF"/>
    <property type="match status" value="1"/>
</dbReference>
<comment type="catalytic activity">
    <reaction evidence="2">
        <text>2 GTP = 3',3'-c-di-GMP + 2 diphosphate</text>
        <dbReference type="Rhea" id="RHEA:24898"/>
        <dbReference type="ChEBI" id="CHEBI:33019"/>
        <dbReference type="ChEBI" id="CHEBI:37565"/>
        <dbReference type="ChEBI" id="CHEBI:58805"/>
        <dbReference type="EC" id="2.7.7.65"/>
    </reaction>
</comment>
<keyword evidence="3" id="KW-0812">Transmembrane</keyword>
<dbReference type="InterPro" id="IPR029787">
    <property type="entry name" value="Nucleotide_cyclase"/>
</dbReference>
<keyword evidence="3" id="KW-0472">Membrane</keyword>
<dbReference type="Pfam" id="PF00990">
    <property type="entry name" value="GGDEF"/>
    <property type="match status" value="1"/>
</dbReference>
<dbReference type="SUPFAM" id="SSF55073">
    <property type="entry name" value="Nucleotide cyclase"/>
    <property type="match status" value="1"/>
</dbReference>
<dbReference type="RefSeq" id="WP_251972197.1">
    <property type="nucleotide sequence ID" value="NZ_AP025730.1"/>
</dbReference>
<feature type="transmembrane region" description="Helical" evidence="3">
    <location>
        <begin position="17"/>
        <end position="39"/>
    </location>
</feature>
<proteinExistence type="predicted"/>
<dbReference type="CDD" id="cd01949">
    <property type="entry name" value="GGDEF"/>
    <property type="match status" value="1"/>
</dbReference>
<dbReference type="InterPro" id="IPR043128">
    <property type="entry name" value="Rev_trsase/Diguanyl_cyclase"/>
</dbReference>
<sequence>MPLNAAAAMIDNALQPLVLVTSVQMLLYAVAWLLCAWLLRQDRRAVAHWGGSMLTMSAAFLLIGLRGEPRTWLAYTGANLLLVLGYVLVRRGFERFLHQRPRDAEHLALFGLAAAGFLLLGPGAEQAFWRVLLAYGVTVLIVLRAVQTLMRQVQVEYGLWPSLVIVSPGLLVMAVGLLRVGQQLQDPGRQLELHLTRLNNVEMILSYLVGAAAFNFSYMTMVMVRMTRRLQAMSLQDSLTGLPNRRVIEARLKHEWRRWVRHAAPFTVLAVDLDHFKQINDTHGHLAGDEMLVQIGQRLQAGVREVDTVARTGGEEFLLLLPDTDAAAALAAAERVRACVGDEPLRVRGQSLRMTTSVGVAQVGGDDADVAAVLARADAALYRAKEAGRNRVCGVDAPQAEGVPASTA</sequence>
<dbReference type="NCBIfam" id="TIGR00254">
    <property type="entry name" value="GGDEF"/>
    <property type="match status" value="1"/>
</dbReference>
<name>A0ABN6PK80_9BURK</name>
<accession>A0ABN6PK80</accession>
<evidence type="ECO:0000256" key="3">
    <source>
        <dbReference type="SAM" id="Phobius"/>
    </source>
</evidence>
<keyword evidence="6" id="KW-1185">Reference proteome</keyword>
<dbReference type="Gene3D" id="3.30.70.270">
    <property type="match status" value="1"/>
</dbReference>
<dbReference type="InterPro" id="IPR050469">
    <property type="entry name" value="Diguanylate_Cyclase"/>
</dbReference>
<feature type="transmembrane region" description="Helical" evidence="3">
    <location>
        <begin position="127"/>
        <end position="146"/>
    </location>
</feature>
<reference evidence="5" key="1">
    <citation type="submission" date="2022-04" db="EMBL/GenBank/DDBJ databases">
        <title>Whole genome sequence of Sphaerotilus sp. FB-5.</title>
        <authorList>
            <person name="Takeda M."/>
            <person name="Narihara S."/>
            <person name="Akimoto M."/>
            <person name="Akimoto R."/>
            <person name="Nishiyashiki S."/>
            <person name="Murakami T."/>
        </authorList>
    </citation>
    <scope>NUCLEOTIDE SEQUENCE</scope>
    <source>
        <strain evidence="5">FB-5</strain>
    </source>
</reference>
<evidence type="ECO:0000256" key="1">
    <source>
        <dbReference type="ARBA" id="ARBA00012528"/>
    </source>
</evidence>
<dbReference type="Proteomes" id="UP001057498">
    <property type="component" value="Chromosome"/>
</dbReference>
<dbReference type="PROSITE" id="PS50887">
    <property type="entry name" value="GGDEF"/>
    <property type="match status" value="1"/>
</dbReference>
<keyword evidence="3" id="KW-1133">Transmembrane helix</keyword>
<feature type="transmembrane region" description="Helical" evidence="3">
    <location>
        <begin position="104"/>
        <end position="121"/>
    </location>
</feature>
<dbReference type="EC" id="2.7.7.65" evidence="1"/>
<evidence type="ECO:0000313" key="5">
    <source>
        <dbReference type="EMBL" id="BDI03957.1"/>
    </source>
</evidence>
<feature type="transmembrane region" description="Helical" evidence="3">
    <location>
        <begin position="46"/>
        <end position="66"/>
    </location>
</feature>
<dbReference type="PANTHER" id="PTHR45138">
    <property type="entry name" value="REGULATORY COMPONENTS OF SENSORY TRANSDUCTION SYSTEM"/>
    <property type="match status" value="1"/>
</dbReference>
<dbReference type="InterPro" id="IPR000160">
    <property type="entry name" value="GGDEF_dom"/>
</dbReference>
<gene>
    <name evidence="5" type="ORF">CATMQ487_09270</name>
</gene>
<evidence type="ECO:0000256" key="2">
    <source>
        <dbReference type="ARBA" id="ARBA00034247"/>
    </source>
</evidence>
<evidence type="ECO:0000313" key="6">
    <source>
        <dbReference type="Proteomes" id="UP001057498"/>
    </source>
</evidence>
<dbReference type="EMBL" id="AP025730">
    <property type="protein sequence ID" value="BDI03957.1"/>
    <property type="molecule type" value="Genomic_DNA"/>
</dbReference>
<feature type="transmembrane region" description="Helical" evidence="3">
    <location>
        <begin position="72"/>
        <end position="92"/>
    </location>
</feature>